<dbReference type="EMBL" id="CP014544">
    <property type="protein sequence ID" value="AMO69634.1"/>
    <property type="molecule type" value="Genomic_DNA"/>
</dbReference>
<dbReference type="AlphaFoldDB" id="A0A127M8Q9"/>
<sequence length="146" mass="16872">MLMPLLRSGVLYVIWRRHIRQRALGIIVTVLAILAVNLIHTEAFAFFKATERLDLAPLAFYFRWLGWLLAGIGYLWFVERKIAKASKVTRAQKNGAGKSPRQANKAETKKPKEQHDGFDALRNNTPLRSRAEIMLERKKREKSDRT</sequence>
<evidence type="ECO:0000313" key="3">
    <source>
        <dbReference type="EMBL" id="AMO69634.1"/>
    </source>
</evidence>
<feature type="transmembrane region" description="Helical" evidence="2">
    <location>
        <begin position="21"/>
        <end position="40"/>
    </location>
</feature>
<accession>A0A127M8Q9</accession>
<dbReference type="KEGG" id="zal:AZF00_15605"/>
<evidence type="ECO:0000313" key="4">
    <source>
        <dbReference type="Proteomes" id="UP000074119"/>
    </source>
</evidence>
<dbReference type="STRING" id="1470434.AZF00_15605"/>
<keyword evidence="2" id="KW-0472">Membrane</keyword>
<keyword evidence="2" id="KW-1133">Transmembrane helix</keyword>
<feature type="transmembrane region" description="Helical" evidence="2">
    <location>
        <begin position="60"/>
        <end position="77"/>
    </location>
</feature>
<keyword evidence="2" id="KW-0812">Transmembrane</keyword>
<protein>
    <submittedName>
        <fullName evidence="3">Uncharacterized protein</fullName>
    </submittedName>
</protein>
<name>A0A127M8Q9_9GAMM</name>
<gene>
    <name evidence="3" type="ORF">AZF00_15605</name>
</gene>
<evidence type="ECO:0000256" key="1">
    <source>
        <dbReference type="SAM" id="MobiDB-lite"/>
    </source>
</evidence>
<reference evidence="3 4" key="1">
    <citation type="submission" date="2015-12" db="EMBL/GenBank/DDBJ databases">
        <authorList>
            <person name="Shamseldin A."/>
            <person name="Moawad H."/>
            <person name="Abd El-Rahim W.M."/>
            <person name="Sadowsky M.J."/>
        </authorList>
    </citation>
    <scope>NUCLEOTIDE SEQUENCE [LARGE SCALE GENOMIC DNA]</scope>
    <source>
        <strain evidence="3 4">SM2</strain>
    </source>
</reference>
<feature type="compositionally biased region" description="Basic and acidic residues" evidence="1">
    <location>
        <begin position="104"/>
        <end position="119"/>
    </location>
</feature>
<dbReference type="Proteomes" id="UP000074119">
    <property type="component" value="Chromosome"/>
</dbReference>
<feature type="region of interest" description="Disordered" evidence="1">
    <location>
        <begin position="89"/>
        <end position="146"/>
    </location>
</feature>
<evidence type="ECO:0000256" key="2">
    <source>
        <dbReference type="SAM" id="Phobius"/>
    </source>
</evidence>
<organism evidence="3 4">
    <name type="scientific">Zhongshania aliphaticivorans</name>
    <dbReference type="NCBI Taxonomy" id="1470434"/>
    <lineage>
        <taxon>Bacteria</taxon>
        <taxon>Pseudomonadati</taxon>
        <taxon>Pseudomonadota</taxon>
        <taxon>Gammaproteobacteria</taxon>
        <taxon>Cellvibrionales</taxon>
        <taxon>Spongiibacteraceae</taxon>
        <taxon>Zhongshania</taxon>
    </lineage>
</organism>
<feature type="compositionally biased region" description="Basic and acidic residues" evidence="1">
    <location>
        <begin position="129"/>
        <end position="146"/>
    </location>
</feature>
<dbReference type="RefSeq" id="WP_008251945.1">
    <property type="nucleotide sequence ID" value="NZ_CP014544.1"/>
</dbReference>
<proteinExistence type="predicted"/>